<evidence type="ECO:0000256" key="2">
    <source>
        <dbReference type="SAM" id="MobiDB-lite"/>
    </source>
</evidence>
<evidence type="ECO:0000259" key="3">
    <source>
        <dbReference type="PROSITE" id="PS51222"/>
    </source>
</evidence>
<feature type="compositionally biased region" description="Basic residues" evidence="2">
    <location>
        <begin position="1"/>
        <end position="10"/>
    </location>
</feature>
<dbReference type="EMBL" id="EF677527">
    <property type="protein sequence ID" value="ABR17347.1"/>
    <property type="molecule type" value="mRNA"/>
</dbReference>
<accession>B8LNW7</accession>
<dbReference type="SMART" id="SM00767">
    <property type="entry name" value="DCD"/>
    <property type="match status" value="1"/>
</dbReference>
<feature type="region of interest" description="Disordered" evidence="2">
    <location>
        <begin position="1"/>
        <end position="70"/>
    </location>
</feature>
<name>B8LNW7_PICSI</name>
<dbReference type="PANTHER" id="PTHR46444">
    <property type="entry name" value="DCD (DEVELOPMENT AND CELL DEATH) DOMAIN PROTEIN-RELATED"/>
    <property type="match status" value="1"/>
</dbReference>
<dbReference type="InterPro" id="IPR013989">
    <property type="entry name" value="Dev_and_cell_death_domain"/>
</dbReference>
<reference evidence="4" key="1">
    <citation type="submission" date="2007-06" db="EMBL/GenBank/DDBJ databases">
        <title>Full length cDNA sequences from Sitka Spruce (Picea sitchensis).</title>
        <authorList>
            <person name="Ralph S.G."/>
            <person name="Chun H.E."/>
            <person name="Liao N."/>
            <person name="Ali J."/>
            <person name="Reid K."/>
            <person name="Kolosova N."/>
            <person name="Cooper N."/>
            <person name="Cullis C."/>
            <person name="Jancsik S."/>
            <person name="Moore R."/>
            <person name="Mayo M."/>
            <person name="Wagner S."/>
            <person name="Holt R.A."/>
            <person name="Jones S.J.M."/>
            <person name="Marra M.A."/>
            <person name="Ritland C.E."/>
            <person name="Ritland K."/>
            <person name="Bohlmann J."/>
        </authorList>
    </citation>
    <scope>NUCLEOTIDE SEQUENCE</scope>
    <source>
        <tissue evidence="4">Green portion of the leader tissue</tissue>
    </source>
</reference>
<feature type="compositionally biased region" description="Basic and acidic residues" evidence="2">
    <location>
        <begin position="11"/>
        <end position="25"/>
    </location>
</feature>
<feature type="domain" description="DCD" evidence="3">
    <location>
        <begin position="73"/>
        <end position="203"/>
    </location>
</feature>
<proteinExistence type="evidence at transcript level"/>
<sequence>MARGRNRKRARDGQQVDGGAEKKEAAPTNVGEKIVKKETPVKEKKPKVTADPTGPKVDQNKKKKQDEDGNGKDNFAGLIFMCNSQTKQECFRYRVFGLPPAKKDLVEKVKTGMKLFLYDFDLRLMYGIYKAASGGGMNLEPDAFRGSKRPFPAQVRFRIQKDCLPLSEDIFKKAIKDNYDGKNKFRFELNAQQVKKLSELFRPVPRFDSRPEIPRNPVDAPPLEPRGQVDLHRSREHQFREELLREELLREELRREELRREELRREELLREELRREELRREELRREEIMRDDILRYQEETRRAARAEYNIPQAPLAGYGADPAISERDLLRYGAGRDYIPQAPLQAQDPYANLQTQDPYANLRAQDPYASLRVQDAYASALPKQLPRDQLPELDYQSRLDPSIESLYRQRLDVDYRKPIVDVATESYYADPLLQRDLRRPELGASVAGAPPAYLGASSLYR</sequence>
<protein>
    <recommendedName>
        <fullName evidence="3">DCD domain-containing protein</fullName>
    </recommendedName>
</protein>
<feature type="coiled-coil region" evidence="1">
    <location>
        <begin position="236"/>
        <end position="286"/>
    </location>
</feature>
<dbReference type="Pfam" id="PF10539">
    <property type="entry name" value="Dev_Cell_Death"/>
    <property type="match status" value="1"/>
</dbReference>
<feature type="compositionally biased region" description="Basic and acidic residues" evidence="2">
    <location>
        <begin position="58"/>
        <end position="70"/>
    </location>
</feature>
<evidence type="ECO:0000256" key="1">
    <source>
        <dbReference type="SAM" id="Coils"/>
    </source>
</evidence>
<dbReference type="PROSITE" id="PS51222">
    <property type="entry name" value="DCD"/>
    <property type="match status" value="1"/>
</dbReference>
<feature type="compositionally biased region" description="Basic and acidic residues" evidence="2">
    <location>
        <begin position="33"/>
        <end position="48"/>
    </location>
</feature>
<keyword evidence="1" id="KW-0175">Coiled coil</keyword>
<organism evidence="4">
    <name type="scientific">Picea sitchensis</name>
    <name type="common">Sitka spruce</name>
    <name type="synonym">Pinus sitchensis</name>
    <dbReference type="NCBI Taxonomy" id="3332"/>
    <lineage>
        <taxon>Eukaryota</taxon>
        <taxon>Viridiplantae</taxon>
        <taxon>Streptophyta</taxon>
        <taxon>Embryophyta</taxon>
        <taxon>Tracheophyta</taxon>
        <taxon>Spermatophyta</taxon>
        <taxon>Pinopsida</taxon>
        <taxon>Pinidae</taxon>
        <taxon>Conifers I</taxon>
        <taxon>Pinales</taxon>
        <taxon>Pinaceae</taxon>
        <taxon>Picea</taxon>
    </lineage>
</organism>
<dbReference type="PANTHER" id="PTHR46444:SF19">
    <property type="entry name" value="OS02G0745600 PROTEIN"/>
    <property type="match status" value="1"/>
</dbReference>
<evidence type="ECO:0000313" key="4">
    <source>
        <dbReference type="EMBL" id="ABR17347.1"/>
    </source>
</evidence>
<dbReference type="AlphaFoldDB" id="B8LNW7"/>
<dbReference type="OMA" id="RMAHADY"/>